<accession>A0A0P6XFY6</accession>
<dbReference type="InterPro" id="IPR013986">
    <property type="entry name" value="DExx_box_DNA_helicase_dom_sf"/>
</dbReference>
<dbReference type="InterPro" id="IPR000212">
    <property type="entry name" value="DNA_helicase_UvrD/REP"/>
</dbReference>
<keyword evidence="8" id="KW-1185">Reference proteome</keyword>
<keyword evidence="2 5" id="KW-0378">Hydrolase</keyword>
<dbReference type="InterPro" id="IPR014016">
    <property type="entry name" value="UvrD-like_ATP-bd"/>
</dbReference>
<dbReference type="EMBL" id="LGCL01000034">
    <property type="protein sequence ID" value="KPL73737.1"/>
    <property type="molecule type" value="Genomic_DNA"/>
</dbReference>
<evidence type="ECO:0000313" key="8">
    <source>
        <dbReference type="Proteomes" id="UP000050417"/>
    </source>
</evidence>
<organism evidence="7 8">
    <name type="scientific">Ornatilinea apprima</name>
    <dbReference type="NCBI Taxonomy" id="1134406"/>
    <lineage>
        <taxon>Bacteria</taxon>
        <taxon>Bacillati</taxon>
        <taxon>Chloroflexota</taxon>
        <taxon>Anaerolineae</taxon>
        <taxon>Anaerolineales</taxon>
        <taxon>Anaerolineaceae</taxon>
        <taxon>Ornatilinea</taxon>
    </lineage>
</organism>
<evidence type="ECO:0000256" key="5">
    <source>
        <dbReference type="PROSITE-ProRule" id="PRU00560"/>
    </source>
</evidence>
<dbReference type="GO" id="GO:0005829">
    <property type="term" value="C:cytosol"/>
    <property type="evidence" value="ECO:0007669"/>
    <property type="project" value="TreeGrafter"/>
</dbReference>
<proteinExistence type="predicted"/>
<dbReference type="STRING" id="1134406.ADN00_14290"/>
<gene>
    <name evidence="7" type="ORF">ADN00_14290</name>
</gene>
<evidence type="ECO:0000313" key="7">
    <source>
        <dbReference type="EMBL" id="KPL73737.1"/>
    </source>
</evidence>
<evidence type="ECO:0000256" key="3">
    <source>
        <dbReference type="ARBA" id="ARBA00022806"/>
    </source>
</evidence>
<dbReference type="Pfam" id="PF00580">
    <property type="entry name" value="UvrD-helicase"/>
    <property type="match status" value="1"/>
</dbReference>
<dbReference type="GO" id="GO:0043138">
    <property type="term" value="F:3'-5' DNA helicase activity"/>
    <property type="evidence" value="ECO:0007669"/>
    <property type="project" value="TreeGrafter"/>
</dbReference>
<keyword evidence="3 5" id="KW-0347">Helicase</keyword>
<dbReference type="Gene3D" id="3.40.50.300">
    <property type="entry name" value="P-loop containing nucleotide triphosphate hydrolases"/>
    <property type="match status" value="2"/>
</dbReference>
<reference evidence="7 8" key="1">
    <citation type="submission" date="2015-07" db="EMBL/GenBank/DDBJ databases">
        <title>Genome sequence of Ornatilinea apprima DSM 23815.</title>
        <authorList>
            <person name="Hemp J."/>
            <person name="Ward L.M."/>
            <person name="Pace L.A."/>
            <person name="Fischer W.W."/>
        </authorList>
    </citation>
    <scope>NUCLEOTIDE SEQUENCE [LARGE SCALE GENOMIC DNA]</scope>
    <source>
        <strain evidence="7 8">P3M-1</strain>
    </source>
</reference>
<dbReference type="OrthoDB" id="7066673at2"/>
<comment type="caution">
    <text evidence="7">The sequence shown here is derived from an EMBL/GenBank/DDBJ whole genome shotgun (WGS) entry which is preliminary data.</text>
</comment>
<dbReference type="GO" id="GO:0005524">
    <property type="term" value="F:ATP binding"/>
    <property type="evidence" value="ECO:0007669"/>
    <property type="project" value="UniProtKB-UniRule"/>
</dbReference>
<dbReference type="PANTHER" id="PTHR11070">
    <property type="entry name" value="UVRD / RECB / PCRA DNA HELICASE FAMILY MEMBER"/>
    <property type="match status" value="1"/>
</dbReference>
<dbReference type="GO" id="GO:0000725">
    <property type="term" value="P:recombinational repair"/>
    <property type="evidence" value="ECO:0007669"/>
    <property type="project" value="TreeGrafter"/>
</dbReference>
<protein>
    <recommendedName>
        <fullName evidence="6">UvrD-like helicase ATP-binding domain-containing protein</fullName>
    </recommendedName>
</protein>
<dbReference type="GO" id="GO:0016787">
    <property type="term" value="F:hydrolase activity"/>
    <property type="evidence" value="ECO:0007669"/>
    <property type="project" value="UniProtKB-UniRule"/>
</dbReference>
<dbReference type="PANTHER" id="PTHR11070:SF45">
    <property type="entry name" value="DNA 3'-5' HELICASE"/>
    <property type="match status" value="1"/>
</dbReference>
<keyword evidence="4 5" id="KW-0067">ATP-binding</keyword>
<name>A0A0P6XFY6_9CHLR</name>
<dbReference type="SUPFAM" id="SSF52540">
    <property type="entry name" value="P-loop containing nucleoside triphosphate hydrolases"/>
    <property type="match status" value="1"/>
</dbReference>
<dbReference type="PROSITE" id="PS51198">
    <property type="entry name" value="UVRD_HELICASE_ATP_BIND"/>
    <property type="match status" value="1"/>
</dbReference>
<evidence type="ECO:0000259" key="6">
    <source>
        <dbReference type="PROSITE" id="PS51198"/>
    </source>
</evidence>
<sequence>MAYILPNNISNTLPYVVVKTFRALESLPDDYTIWSHLAPWQPEAPDFFILNADRALLVKVSSASAAQTSNAAQMLLLADEDRPALGAVEAQVLEQFLRPIGLPENSPIETLVVFPNIPRKLVLESRLKRLPGEPQWAGREILQADSGLKWESFLPPQPLDRTCLEKIRQQFSPEIVVPAASTVRTLDQRRLEAGLTDYLLDYSQETAVKMDLEIESGGQELSKDLRLNIINGVAGSGKTLILLYRLRLLYHLYPEKRYLVLTHNRPLANDLESRFTRLEGATNHRIEWSTFLAWCRRYWPKDLEWNTPISMQTRKRIIAQAQETHLKNTSVSVAMLQSEIDWLKDQLPMSREEFLAADRRGRGFGLSVEMRQRVWSAMETYQQMLSREDKLDWGDVPQLLWKWSEEGKVTLPQYDVVLVDETQFFAPLWMRLIQKSLHPQNPHLFLVADPTQGFLGRKASWRSLGLQARGHTHALQRSYRTTYEIMRFATLFYRTRLPDDHDEDILTPDLLNMPNGATPIIIPLQSAQDEIARVVNEVHALLKNGCQRQHLLLLHANGQGAKSLIEAINRRVGKDAAMDAKQTYPGNYVRVTTLNAGAGLESPIVFLVGLRDLFEEEQSLRLSDEERESLIRENTRKIYMAVTRAGQRLVFTYVGDLPEMLRPLFGEQANHP</sequence>
<dbReference type="AlphaFoldDB" id="A0A0P6XFY6"/>
<keyword evidence="1 5" id="KW-0547">Nucleotide-binding</keyword>
<dbReference type="RefSeq" id="WP_075063708.1">
    <property type="nucleotide sequence ID" value="NZ_LGCL01000034.1"/>
</dbReference>
<feature type="binding site" evidence="5">
    <location>
        <begin position="232"/>
        <end position="239"/>
    </location>
    <ligand>
        <name>ATP</name>
        <dbReference type="ChEBI" id="CHEBI:30616"/>
    </ligand>
</feature>
<dbReference type="InterPro" id="IPR027417">
    <property type="entry name" value="P-loop_NTPase"/>
</dbReference>
<feature type="domain" description="UvrD-like helicase ATP-binding" evidence="6">
    <location>
        <begin position="211"/>
        <end position="495"/>
    </location>
</feature>
<dbReference type="Gene3D" id="1.10.10.160">
    <property type="match status" value="1"/>
</dbReference>
<evidence type="ECO:0000256" key="1">
    <source>
        <dbReference type="ARBA" id="ARBA00022741"/>
    </source>
</evidence>
<evidence type="ECO:0000256" key="4">
    <source>
        <dbReference type="ARBA" id="ARBA00022840"/>
    </source>
</evidence>
<evidence type="ECO:0000256" key="2">
    <source>
        <dbReference type="ARBA" id="ARBA00022801"/>
    </source>
</evidence>
<dbReference type="GO" id="GO:0003677">
    <property type="term" value="F:DNA binding"/>
    <property type="evidence" value="ECO:0007669"/>
    <property type="project" value="InterPro"/>
</dbReference>
<dbReference type="Proteomes" id="UP000050417">
    <property type="component" value="Unassembled WGS sequence"/>
</dbReference>